<gene>
    <name evidence="2" type="ORF">CU097_002667</name>
</gene>
<organism evidence="2 3">
    <name type="scientific">Rhizopus azygosporus</name>
    <name type="common">Rhizopus microsporus var. azygosporus</name>
    <dbReference type="NCBI Taxonomy" id="86630"/>
    <lineage>
        <taxon>Eukaryota</taxon>
        <taxon>Fungi</taxon>
        <taxon>Fungi incertae sedis</taxon>
        <taxon>Mucoromycota</taxon>
        <taxon>Mucoromycotina</taxon>
        <taxon>Mucoromycetes</taxon>
        <taxon>Mucorales</taxon>
        <taxon>Mucorineae</taxon>
        <taxon>Rhizopodaceae</taxon>
        <taxon>Rhizopus</taxon>
    </lineage>
</organism>
<comment type="caution">
    <text evidence="2">The sequence shown here is derived from an EMBL/GenBank/DDBJ whole genome shotgun (WGS) entry which is preliminary data.</text>
</comment>
<sequence length="112" mass="13013">MIHFLSDQGRNIALRWTSSSSYEQEPDIRPNFGEVNPGNSTITKYYLYMGDLLTQDHLKTLCGRFDDDYRSVPKLMQGHTKTHKCHQDLSKRPMKAQNASRTNPFTEMIKTM</sequence>
<evidence type="ECO:0000313" key="3">
    <source>
        <dbReference type="Proteomes" id="UP000252139"/>
    </source>
</evidence>
<keyword evidence="3" id="KW-1185">Reference proteome</keyword>
<proteinExistence type="predicted"/>
<evidence type="ECO:0000256" key="1">
    <source>
        <dbReference type="SAM" id="MobiDB-lite"/>
    </source>
</evidence>
<feature type="region of interest" description="Disordered" evidence="1">
    <location>
        <begin position="88"/>
        <end position="112"/>
    </location>
</feature>
<dbReference type="EMBL" id="PJQL01000591">
    <property type="protein sequence ID" value="RCH94308.1"/>
    <property type="molecule type" value="Genomic_DNA"/>
</dbReference>
<name>A0A367JWM9_RHIAZ</name>
<protein>
    <submittedName>
        <fullName evidence="2">Uncharacterized protein</fullName>
    </submittedName>
</protein>
<dbReference type="AlphaFoldDB" id="A0A367JWM9"/>
<dbReference type="Proteomes" id="UP000252139">
    <property type="component" value="Unassembled WGS sequence"/>
</dbReference>
<evidence type="ECO:0000313" key="2">
    <source>
        <dbReference type="EMBL" id="RCH94308.1"/>
    </source>
</evidence>
<reference evidence="2 3" key="1">
    <citation type="journal article" date="2018" name="G3 (Bethesda)">
        <title>Phylogenetic and Phylogenomic Definition of Rhizopus Species.</title>
        <authorList>
            <person name="Gryganskyi A.P."/>
            <person name="Golan J."/>
            <person name="Dolatabadi S."/>
            <person name="Mondo S."/>
            <person name="Robb S."/>
            <person name="Idnurm A."/>
            <person name="Muszewska A."/>
            <person name="Steczkiewicz K."/>
            <person name="Masonjones S."/>
            <person name="Liao H.L."/>
            <person name="Gajdeczka M.T."/>
            <person name="Anike F."/>
            <person name="Vuek A."/>
            <person name="Anishchenko I.M."/>
            <person name="Voigt K."/>
            <person name="de Hoog G.S."/>
            <person name="Smith M.E."/>
            <person name="Heitman J."/>
            <person name="Vilgalys R."/>
            <person name="Stajich J.E."/>
        </authorList>
    </citation>
    <scope>NUCLEOTIDE SEQUENCE [LARGE SCALE GENOMIC DNA]</scope>
    <source>
        <strain evidence="2 3">CBS 357.93</strain>
    </source>
</reference>
<accession>A0A367JWM9</accession>